<dbReference type="PANTHER" id="PTHR46068">
    <property type="entry name" value="PROTEIN CBG27172"/>
    <property type="match status" value="1"/>
</dbReference>
<dbReference type="Gene3D" id="3.30.420.10">
    <property type="entry name" value="Ribonuclease H-like superfamily/Ribonuclease H"/>
    <property type="match status" value="1"/>
</dbReference>
<dbReference type="PANTHER" id="PTHR46068:SF1">
    <property type="entry name" value="TRANSPOSASE IS30-LIKE HTH DOMAIN-CONTAINING PROTEIN"/>
    <property type="match status" value="1"/>
</dbReference>
<protein>
    <submittedName>
        <fullName evidence="3">Transposase</fullName>
    </submittedName>
</protein>
<organism evidence="2 3">
    <name type="scientific">Acrobeloides nanus</name>
    <dbReference type="NCBI Taxonomy" id="290746"/>
    <lineage>
        <taxon>Eukaryota</taxon>
        <taxon>Metazoa</taxon>
        <taxon>Ecdysozoa</taxon>
        <taxon>Nematoda</taxon>
        <taxon>Chromadorea</taxon>
        <taxon>Rhabditida</taxon>
        <taxon>Tylenchina</taxon>
        <taxon>Cephalobomorpha</taxon>
        <taxon>Cephaloboidea</taxon>
        <taxon>Cephalobidae</taxon>
        <taxon>Acrobeloides</taxon>
    </lineage>
</organism>
<dbReference type="WBParaSite" id="ACRNAN_scaffold2312.g18274.t1">
    <property type="protein sequence ID" value="ACRNAN_scaffold2312.g18274.t1"/>
    <property type="gene ID" value="ACRNAN_scaffold2312.g18274"/>
</dbReference>
<dbReference type="AlphaFoldDB" id="A0A914DC76"/>
<dbReference type="InterPro" id="IPR009057">
    <property type="entry name" value="Homeodomain-like_sf"/>
</dbReference>
<dbReference type="Proteomes" id="UP000887540">
    <property type="component" value="Unplaced"/>
</dbReference>
<evidence type="ECO:0000256" key="1">
    <source>
        <dbReference type="ARBA" id="ARBA00004123"/>
    </source>
</evidence>
<dbReference type="Gene3D" id="1.10.10.10">
    <property type="entry name" value="Winged helix-like DNA-binding domain superfamily/Winged helix DNA-binding domain"/>
    <property type="match status" value="1"/>
</dbReference>
<sequence>MKEFRPAIIRMHERGIEKREISRLLGIHEATVRKAIKRFEETETTAKWRPLDFSVWSILEEKACAKLHQTVELLKRALRKAWNEISVDTLRGIVDNFSKRLKKCIDANSGHFE</sequence>
<dbReference type="InterPro" id="IPR036397">
    <property type="entry name" value="RNaseH_sf"/>
</dbReference>
<evidence type="ECO:0000313" key="3">
    <source>
        <dbReference type="WBParaSite" id="ACRNAN_scaffold2312.g18274.t1"/>
    </source>
</evidence>
<proteinExistence type="predicted"/>
<dbReference type="GO" id="GO:0003676">
    <property type="term" value="F:nucleic acid binding"/>
    <property type="evidence" value="ECO:0007669"/>
    <property type="project" value="InterPro"/>
</dbReference>
<comment type="subcellular location">
    <subcellularLocation>
        <location evidence="1">Nucleus</location>
    </subcellularLocation>
</comment>
<accession>A0A914DC76</accession>
<dbReference type="SUPFAM" id="SSF46689">
    <property type="entry name" value="Homeodomain-like"/>
    <property type="match status" value="1"/>
</dbReference>
<dbReference type="Pfam" id="PF13384">
    <property type="entry name" value="HTH_23"/>
    <property type="match status" value="1"/>
</dbReference>
<name>A0A914DC76_9BILA</name>
<dbReference type="GO" id="GO:0005634">
    <property type="term" value="C:nucleus"/>
    <property type="evidence" value="ECO:0007669"/>
    <property type="project" value="UniProtKB-SubCell"/>
</dbReference>
<evidence type="ECO:0000313" key="2">
    <source>
        <dbReference type="Proteomes" id="UP000887540"/>
    </source>
</evidence>
<keyword evidence="2" id="KW-1185">Reference proteome</keyword>
<reference evidence="3" key="1">
    <citation type="submission" date="2022-11" db="UniProtKB">
        <authorList>
            <consortium name="WormBaseParasite"/>
        </authorList>
    </citation>
    <scope>IDENTIFICATION</scope>
</reference>
<dbReference type="InterPro" id="IPR036388">
    <property type="entry name" value="WH-like_DNA-bd_sf"/>
</dbReference>